<geneLocation type="plasmid" evidence="2 3">
    <name>unnamed1</name>
</geneLocation>
<reference evidence="2 3" key="1">
    <citation type="journal article" date="2016" name="ISME J.">
        <title>Global occurrence and heterogeneity of the Roseobacter-clade species Ruegeria mobilis.</title>
        <authorList>
            <person name="Sonnenschein E."/>
            <person name="Gram L."/>
        </authorList>
    </citation>
    <scope>NUCLEOTIDE SEQUENCE [LARGE SCALE GENOMIC DNA]</scope>
    <source>
        <strain evidence="2 3">F1926</strain>
        <plasmid evidence="2 3">unnamed1</plasmid>
    </source>
</reference>
<proteinExistence type="predicted"/>
<dbReference type="Proteomes" id="UP000013243">
    <property type="component" value="Plasmid unnamed1"/>
</dbReference>
<name>A0A1B1A9E2_9RHOB</name>
<feature type="transmembrane region" description="Helical" evidence="1">
    <location>
        <begin position="20"/>
        <end position="39"/>
    </location>
</feature>
<dbReference type="OrthoDB" id="7840426at2"/>
<evidence type="ECO:0000313" key="3">
    <source>
        <dbReference type="Proteomes" id="UP000013243"/>
    </source>
</evidence>
<gene>
    <name evidence="2" type="ORF">K529_020655</name>
</gene>
<sequence>MAETGHRRISGARVLKKRILFGIIVAGFAMGFGAASQIWPRHSRAERIAELFYGICLAPILTGDSPNALLSGLFHKPEKSWIDTQSGSFLRLDDSSCTISTYAPYALSYEDAEELLELTRTIVARDFPQLAFDPRAKMGDEALSKGWFLGASQSPERWGIAHFAYPDWGDSAGSILMFAAPDRPLLRSAPLQ</sequence>
<dbReference type="EMBL" id="CP015231">
    <property type="protein sequence ID" value="ANP43170.1"/>
    <property type="molecule type" value="Genomic_DNA"/>
</dbReference>
<dbReference type="AlphaFoldDB" id="A0A1B1A9E2"/>
<keyword evidence="1" id="KW-0812">Transmembrane</keyword>
<accession>A0A1B1A9E2</accession>
<protein>
    <submittedName>
        <fullName evidence="2">Uncharacterized protein</fullName>
    </submittedName>
</protein>
<keyword evidence="1" id="KW-1133">Transmembrane helix</keyword>
<evidence type="ECO:0000313" key="2">
    <source>
        <dbReference type="EMBL" id="ANP43170.1"/>
    </source>
</evidence>
<dbReference type="KEGG" id="rmb:K529_020655"/>
<evidence type="ECO:0000256" key="1">
    <source>
        <dbReference type="SAM" id="Phobius"/>
    </source>
</evidence>
<keyword evidence="2" id="KW-0614">Plasmid</keyword>
<keyword evidence="1" id="KW-0472">Membrane</keyword>
<organism evidence="2 3">
    <name type="scientific">Tritonibacter mobilis F1926</name>
    <dbReference type="NCBI Taxonomy" id="1265309"/>
    <lineage>
        <taxon>Bacteria</taxon>
        <taxon>Pseudomonadati</taxon>
        <taxon>Pseudomonadota</taxon>
        <taxon>Alphaproteobacteria</taxon>
        <taxon>Rhodobacterales</taxon>
        <taxon>Paracoccaceae</taxon>
        <taxon>Tritonibacter</taxon>
    </lineage>
</organism>